<dbReference type="InterPro" id="IPR005616">
    <property type="entry name" value="CcmH/CycL/Ccl2/NrfF_N"/>
</dbReference>
<dbReference type="EMBL" id="JBAJEX010000005">
    <property type="protein sequence ID" value="MEO1767168.1"/>
    <property type="molecule type" value="Genomic_DNA"/>
</dbReference>
<keyword evidence="11" id="KW-1185">Reference proteome</keyword>
<dbReference type="Gene3D" id="1.10.8.640">
    <property type="entry name" value="Cytochrome C biogenesis protein"/>
    <property type="match status" value="1"/>
</dbReference>
<protein>
    <recommendedName>
        <fullName evidence="7">Cytochrome c-type biogenesis protein</fullName>
    </recommendedName>
</protein>
<keyword evidence="5" id="KW-0201">Cytochrome c-type biogenesis</keyword>
<evidence type="ECO:0000256" key="2">
    <source>
        <dbReference type="ARBA" id="ARBA00022617"/>
    </source>
</evidence>
<keyword evidence="2 7" id="KW-0349">Heme</keyword>
<sequence length="157" mass="17863">MKRVLLSLWLALLLTPLNAKEAVPVAQDPALEARLNRLAKELRCLVCQNESLADSQADLAADLRREIREMMRQGKSDAEITRYLTDRYGDFVLYRPPLKSTTWLLWFGPFLLAGLAIAGFLYFLARRRKSLPDAPLSPEEQARVEALLGQRPEEPRS</sequence>
<keyword evidence="4 7" id="KW-0732">Signal</keyword>
<feature type="chain" id="PRO_5044975351" description="Cytochrome c-type biogenesis protein" evidence="7">
    <location>
        <begin position="22"/>
        <end position="157"/>
    </location>
</feature>
<keyword evidence="3 7" id="KW-0479">Metal-binding</keyword>
<reference evidence="10 11" key="1">
    <citation type="submission" date="2024-02" db="EMBL/GenBank/DDBJ databases">
        <title>New thermophilic sulfur-oxidizing bacteria from a hot springs of the Uzon caldera (Kamchatka, Russia).</title>
        <authorList>
            <person name="Dukat A.M."/>
            <person name="Elcheninov A.G."/>
            <person name="Frolov E.N."/>
        </authorList>
    </citation>
    <scope>NUCLEOTIDE SEQUENCE [LARGE SCALE GENOMIC DNA]</scope>
    <source>
        <strain evidence="10 11">AK1</strain>
    </source>
</reference>
<evidence type="ECO:0000256" key="7">
    <source>
        <dbReference type="RuleBase" id="RU364112"/>
    </source>
</evidence>
<dbReference type="Proteomes" id="UP001482231">
    <property type="component" value="Unassembled WGS sequence"/>
</dbReference>
<comment type="caution">
    <text evidence="10">The sequence shown here is derived from an EMBL/GenBank/DDBJ whole genome shotgun (WGS) entry which is preliminary data.</text>
</comment>
<evidence type="ECO:0000256" key="5">
    <source>
        <dbReference type="ARBA" id="ARBA00022748"/>
    </source>
</evidence>
<dbReference type="PANTHER" id="PTHR47870:SF1">
    <property type="entry name" value="CYTOCHROME C-TYPE BIOGENESIS PROTEIN CCMH"/>
    <property type="match status" value="1"/>
</dbReference>
<feature type="transmembrane region" description="Helical" evidence="7">
    <location>
        <begin position="103"/>
        <end position="125"/>
    </location>
</feature>
<evidence type="ECO:0000256" key="3">
    <source>
        <dbReference type="ARBA" id="ARBA00022723"/>
    </source>
</evidence>
<organism evidence="10 11">
    <name type="scientific">Thiobacter aerophilum</name>
    <dbReference type="NCBI Taxonomy" id="3121275"/>
    <lineage>
        <taxon>Bacteria</taxon>
        <taxon>Pseudomonadati</taxon>
        <taxon>Pseudomonadota</taxon>
        <taxon>Betaproteobacteria</taxon>
        <taxon>Burkholderiales</taxon>
        <taxon>Thiobacteraceae</taxon>
        <taxon>Thiobacter</taxon>
    </lineage>
</organism>
<evidence type="ECO:0000259" key="9">
    <source>
        <dbReference type="Pfam" id="PF03918"/>
    </source>
</evidence>
<evidence type="ECO:0000256" key="4">
    <source>
        <dbReference type="ARBA" id="ARBA00022729"/>
    </source>
</evidence>
<feature type="signal peptide" evidence="7">
    <location>
        <begin position="1"/>
        <end position="21"/>
    </location>
</feature>
<evidence type="ECO:0000256" key="1">
    <source>
        <dbReference type="ARBA" id="ARBA00010342"/>
    </source>
</evidence>
<keyword evidence="6 7" id="KW-0408">Iron</keyword>
<dbReference type="InterPro" id="IPR051263">
    <property type="entry name" value="C-type_cytochrome_biogenesis"/>
</dbReference>
<accession>A0ABV0EES9</accession>
<evidence type="ECO:0000313" key="11">
    <source>
        <dbReference type="Proteomes" id="UP001482231"/>
    </source>
</evidence>
<keyword evidence="7" id="KW-0472">Membrane</keyword>
<gene>
    <name evidence="10" type="ORF">V6E02_08080</name>
</gene>
<comment type="function">
    <text evidence="7">Possible subunit of a heme lyase.</text>
</comment>
<name>A0ABV0EES9_9BURK</name>
<evidence type="ECO:0000256" key="8">
    <source>
        <dbReference type="SAM" id="MobiDB-lite"/>
    </source>
</evidence>
<dbReference type="PANTHER" id="PTHR47870">
    <property type="entry name" value="CYTOCHROME C-TYPE BIOGENESIS PROTEIN CCMH"/>
    <property type="match status" value="1"/>
</dbReference>
<dbReference type="CDD" id="cd16378">
    <property type="entry name" value="CcmH_N"/>
    <property type="match status" value="1"/>
</dbReference>
<comment type="similarity">
    <text evidence="1 7">Belongs to the CcmH/CycL/Ccl2/NrfF family.</text>
</comment>
<evidence type="ECO:0000313" key="10">
    <source>
        <dbReference type="EMBL" id="MEO1767168.1"/>
    </source>
</evidence>
<feature type="region of interest" description="Disordered" evidence="8">
    <location>
        <begin position="133"/>
        <end position="157"/>
    </location>
</feature>
<keyword evidence="7" id="KW-1133">Transmembrane helix</keyword>
<proteinExistence type="inferred from homology"/>
<keyword evidence="7" id="KW-0812">Transmembrane</keyword>
<evidence type="ECO:0000256" key="6">
    <source>
        <dbReference type="ARBA" id="ARBA00023004"/>
    </source>
</evidence>
<dbReference type="InterPro" id="IPR038297">
    <property type="entry name" value="CcmH/CycL/NrfF/Ccl2_sf"/>
</dbReference>
<dbReference type="Pfam" id="PF03918">
    <property type="entry name" value="CcmH"/>
    <property type="match status" value="1"/>
</dbReference>
<feature type="domain" description="CcmH/CycL/Ccl2/NrfF N-terminal" evidence="9">
    <location>
        <begin position="10"/>
        <end position="148"/>
    </location>
</feature>
<dbReference type="RefSeq" id="WP_347308278.1">
    <property type="nucleotide sequence ID" value="NZ_JBAJEX010000005.1"/>
</dbReference>